<dbReference type="InterPro" id="IPR036770">
    <property type="entry name" value="Ankyrin_rpt-contain_sf"/>
</dbReference>
<name>A0A803NCZ0_CHEQI</name>
<keyword evidence="4" id="KW-1185">Reference proteome</keyword>
<dbReference type="Proteomes" id="UP000596660">
    <property type="component" value="Unplaced"/>
</dbReference>
<reference evidence="3" key="2">
    <citation type="submission" date="2021-03" db="UniProtKB">
        <authorList>
            <consortium name="EnsemblPlants"/>
        </authorList>
    </citation>
    <scope>IDENTIFICATION</scope>
</reference>
<protein>
    <submittedName>
        <fullName evidence="3">Uncharacterized protein</fullName>
    </submittedName>
</protein>
<keyword evidence="2" id="KW-0040">ANK repeat</keyword>
<dbReference type="EnsemblPlants" id="AUR62043969-RA">
    <property type="protein sequence ID" value="AUR62043969-RA:cds"/>
    <property type="gene ID" value="AUR62043969"/>
</dbReference>
<evidence type="ECO:0000313" key="3">
    <source>
        <dbReference type="EnsemblPlants" id="AUR62043969-RA:cds"/>
    </source>
</evidence>
<dbReference type="AlphaFoldDB" id="A0A803NCZ0"/>
<evidence type="ECO:0000256" key="2">
    <source>
        <dbReference type="ARBA" id="ARBA00023043"/>
    </source>
</evidence>
<dbReference type="InterPro" id="IPR002110">
    <property type="entry name" value="Ankyrin_rpt"/>
</dbReference>
<dbReference type="Gene3D" id="1.25.40.20">
    <property type="entry name" value="Ankyrin repeat-containing domain"/>
    <property type="match status" value="1"/>
</dbReference>
<dbReference type="SUPFAM" id="SSF48403">
    <property type="entry name" value="Ankyrin repeat"/>
    <property type="match status" value="1"/>
</dbReference>
<dbReference type="Gramene" id="AUR62043969-RA">
    <property type="protein sequence ID" value="AUR62043969-RA:cds"/>
    <property type="gene ID" value="AUR62043969"/>
</dbReference>
<sequence length="211" mass="23501">MDLELKEAACSGNVDFLRSVVGLKPIDEYFLTKLSPMDENIFHLATRCEQSEFLELATEILPEQVQQKLHSQKDKNGCTPLHMAAGLKQSRQISLKTVKLILGFYKSGVPVTNKPWLEHNQNGYTPLHLAIEVVNEESAMEILSMDVESLCMMVDKKENDSALFLAVKNGCNKVAEKILLSSYSYSLRGKDGSTPLHFAPNSSGMSEFLGF</sequence>
<dbReference type="PANTHER" id="PTHR24186">
    <property type="entry name" value="PROTEIN PHOSPHATASE 1 REGULATORY SUBUNIT"/>
    <property type="match status" value="1"/>
</dbReference>
<evidence type="ECO:0000256" key="1">
    <source>
        <dbReference type="ARBA" id="ARBA00022737"/>
    </source>
</evidence>
<dbReference type="GO" id="GO:0005886">
    <property type="term" value="C:plasma membrane"/>
    <property type="evidence" value="ECO:0007669"/>
    <property type="project" value="TreeGrafter"/>
</dbReference>
<dbReference type="PANTHER" id="PTHR24186:SF38">
    <property type="entry name" value="ANKYRIN REPEAT FAMILY PROTEIN"/>
    <property type="match status" value="1"/>
</dbReference>
<reference evidence="3" key="1">
    <citation type="journal article" date="2017" name="Nature">
        <title>The genome of Chenopodium quinoa.</title>
        <authorList>
            <person name="Jarvis D.E."/>
            <person name="Ho Y.S."/>
            <person name="Lightfoot D.J."/>
            <person name="Schmoeckel S.M."/>
            <person name="Li B."/>
            <person name="Borm T.J.A."/>
            <person name="Ohyanagi H."/>
            <person name="Mineta K."/>
            <person name="Michell C.T."/>
            <person name="Saber N."/>
            <person name="Kharbatia N.M."/>
            <person name="Rupper R.R."/>
            <person name="Sharp A.R."/>
            <person name="Dally N."/>
            <person name="Boughton B.A."/>
            <person name="Woo Y.H."/>
            <person name="Gao G."/>
            <person name="Schijlen E.G.W.M."/>
            <person name="Guo X."/>
            <person name="Momin A.A."/>
            <person name="Negrao S."/>
            <person name="Al-Babili S."/>
            <person name="Gehring C."/>
            <person name="Roessner U."/>
            <person name="Jung C."/>
            <person name="Murphy K."/>
            <person name="Arold S.T."/>
            <person name="Gojobori T."/>
            <person name="van der Linden C.G."/>
            <person name="van Loo E.N."/>
            <person name="Jellen E.N."/>
            <person name="Maughan P.J."/>
            <person name="Tester M."/>
        </authorList>
    </citation>
    <scope>NUCLEOTIDE SEQUENCE [LARGE SCALE GENOMIC DNA]</scope>
    <source>
        <strain evidence="3">cv. PI 614886</strain>
    </source>
</reference>
<accession>A0A803NCZ0</accession>
<evidence type="ECO:0000313" key="4">
    <source>
        <dbReference type="Proteomes" id="UP000596660"/>
    </source>
</evidence>
<keyword evidence="1" id="KW-0677">Repeat</keyword>
<dbReference type="SMART" id="SM00248">
    <property type="entry name" value="ANK"/>
    <property type="match status" value="3"/>
</dbReference>
<organism evidence="3 4">
    <name type="scientific">Chenopodium quinoa</name>
    <name type="common">Quinoa</name>
    <dbReference type="NCBI Taxonomy" id="63459"/>
    <lineage>
        <taxon>Eukaryota</taxon>
        <taxon>Viridiplantae</taxon>
        <taxon>Streptophyta</taxon>
        <taxon>Embryophyta</taxon>
        <taxon>Tracheophyta</taxon>
        <taxon>Spermatophyta</taxon>
        <taxon>Magnoliopsida</taxon>
        <taxon>eudicotyledons</taxon>
        <taxon>Gunneridae</taxon>
        <taxon>Pentapetalae</taxon>
        <taxon>Caryophyllales</taxon>
        <taxon>Chenopodiaceae</taxon>
        <taxon>Chenopodioideae</taxon>
        <taxon>Atripliceae</taxon>
        <taxon>Chenopodium</taxon>
    </lineage>
</organism>
<proteinExistence type="predicted"/>
<dbReference type="Pfam" id="PF12796">
    <property type="entry name" value="Ank_2"/>
    <property type="match status" value="1"/>
</dbReference>